<keyword evidence="5 7" id="KW-0408">Iron</keyword>
<dbReference type="RefSeq" id="WP_285662977.1">
    <property type="nucleotide sequence ID" value="NZ_BSTX01000002.1"/>
</dbReference>
<accession>A0A9W6W9Q4</accession>
<evidence type="ECO:0000256" key="1">
    <source>
        <dbReference type="ARBA" id="ARBA00010617"/>
    </source>
</evidence>
<dbReference type="PANTHER" id="PTHR46696:SF1">
    <property type="entry name" value="CYTOCHROME P450 YJIB-RELATED"/>
    <property type="match status" value="1"/>
</dbReference>
<keyword evidence="3 7" id="KW-0479">Metal-binding</keyword>
<evidence type="ECO:0000256" key="7">
    <source>
        <dbReference type="RuleBase" id="RU000461"/>
    </source>
</evidence>
<keyword evidence="9" id="KW-1185">Reference proteome</keyword>
<dbReference type="SUPFAM" id="SSF48264">
    <property type="entry name" value="Cytochrome P450"/>
    <property type="match status" value="1"/>
</dbReference>
<gene>
    <name evidence="8" type="ORF">Afil01_26030</name>
</gene>
<dbReference type="GO" id="GO:0004497">
    <property type="term" value="F:monooxygenase activity"/>
    <property type="evidence" value="ECO:0007669"/>
    <property type="project" value="UniProtKB-KW"/>
</dbReference>
<evidence type="ECO:0000256" key="4">
    <source>
        <dbReference type="ARBA" id="ARBA00023002"/>
    </source>
</evidence>
<dbReference type="Proteomes" id="UP001165079">
    <property type="component" value="Unassembled WGS sequence"/>
</dbReference>
<dbReference type="GO" id="GO:0020037">
    <property type="term" value="F:heme binding"/>
    <property type="evidence" value="ECO:0007669"/>
    <property type="project" value="InterPro"/>
</dbReference>
<sequence>MDGAVDVQLLRRDHTRLRKLVARVFTVRGIEALRPAVPSIVDALLDELEAEPPGAVVDLRARFGYRIPSYVICDLMGVPAERRAVIAEVMEAVMDTSLAPGEAAANTEAMVGAMAEPAAHKRENPGEDLTTRLLAIHDEDGARLAEHELVARLLLLVGAGSETAVSLIDCLTVNLLTHPEALAKVPAYPARWADAVEETLRHDPPIVFLPMRYAVEDIALPGGGVIAAGESIVLGFGAHGRDPAVHAAPDVWDLDRADKDHLAFGHGVHYCVGSPLARLEAEVALTGLFARFPDLMPAVEPGELVHQPSFIGYDYASVPVLPRP</sequence>
<evidence type="ECO:0000256" key="3">
    <source>
        <dbReference type="ARBA" id="ARBA00022723"/>
    </source>
</evidence>
<dbReference type="GO" id="GO:0017000">
    <property type="term" value="P:antibiotic biosynthetic process"/>
    <property type="evidence" value="ECO:0007669"/>
    <property type="project" value="UniProtKB-ARBA"/>
</dbReference>
<proteinExistence type="inferred from homology"/>
<evidence type="ECO:0000313" key="9">
    <source>
        <dbReference type="Proteomes" id="UP001165079"/>
    </source>
</evidence>
<name>A0A9W6W9Q4_9ACTN</name>
<organism evidence="8 9">
    <name type="scientific">Actinorhabdospora filicis</name>
    <dbReference type="NCBI Taxonomy" id="1785913"/>
    <lineage>
        <taxon>Bacteria</taxon>
        <taxon>Bacillati</taxon>
        <taxon>Actinomycetota</taxon>
        <taxon>Actinomycetes</taxon>
        <taxon>Micromonosporales</taxon>
        <taxon>Micromonosporaceae</taxon>
        <taxon>Actinorhabdospora</taxon>
    </lineage>
</organism>
<reference evidence="8" key="1">
    <citation type="submission" date="2023-03" db="EMBL/GenBank/DDBJ databases">
        <title>Actinorhabdospora filicis NBRC 111898.</title>
        <authorList>
            <person name="Ichikawa N."/>
            <person name="Sato H."/>
            <person name="Tonouchi N."/>
        </authorList>
    </citation>
    <scope>NUCLEOTIDE SEQUENCE</scope>
    <source>
        <strain evidence="8">NBRC 111898</strain>
    </source>
</reference>
<dbReference type="Gene3D" id="1.10.630.10">
    <property type="entry name" value="Cytochrome P450"/>
    <property type="match status" value="1"/>
</dbReference>
<comment type="caution">
    <text evidence="8">The sequence shown here is derived from an EMBL/GenBank/DDBJ whole genome shotgun (WGS) entry which is preliminary data.</text>
</comment>
<dbReference type="FunFam" id="1.10.630.10:FF:000018">
    <property type="entry name" value="Cytochrome P450 monooxygenase"/>
    <property type="match status" value="1"/>
</dbReference>
<keyword evidence="4 7" id="KW-0560">Oxidoreductase</keyword>
<evidence type="ECO:0000313" key="8">
    <source>
        <dbReference type="EMBL" id="GLZ77796.1"/>
    </source>
</evidence>
<dbReference type="AlphaFoldDB" id="A0A9W6W9Q4"/>
<dbReference type="EMBL" id="BSTX01000002">
    <property type="protein sequence ID" value="GLZ77796.1"/>
    <property type="molecule type" value="Genomic_DNA"/>
</dbReference>
<dbReference type="Pfam" id="PF00067">
    <property type="entry name" value="p450"/>
    <property type="match status" value="1"/>
</dbReference>
<dbReference type="InterPro" id="IPR017972">
    <property type="entry name" value="Cyt_P450_CS"/>
</dbReference>
<dbReference type="InterPro" id="IPR001128">
    <property type="entry name" value="Cyt_P450"/>
</dbReference>
<keyword evidence="2 7" id="KW-0349">Heme</keyword>
<dbReference type="PANTHER" id="PTHR46696">
    <property type="entry name" value="P450, PUTATIVE (EUROFUNG)-RELATED"/>
    <property type="match status" value="1"/>
</dbReference>
<protein>
    <submittedName>
        <fullName evidence="8">Cytochrome P450</fullName>
    </submittedName>
</protein>
<dbReference type="GO" id="GO:0016705">
    <property type="term" value="F:oxidoreductase activity, acting on paired donors, with incorporation or reduction of molecular oxygen"/>
    <property type="evidence" value="ECO:0007669"/>
    <property type="project" value="InterPro"/>
</dbReference>
<evidence type="ECO:0000256" key="6">
    <source>
        <dbReference type="ARBA" id="ARBA00023033"/>
    </source>
</evidence>
<comment type="similarity">
    <text evidence="1 7">Belongs to the cytochrome P450 family.</text>
</comment>
<dbReference type="PROSITE" id="PS00086">
    <property type="entry name" value="CYTOCHROME_P450"/>
    <property type="match status" value="1"/>
</dbReference>
<dbReference type="InterPro" id="IPR036396">
    <property type="entry name" value="Cyt_P450_sf"/>
</dbReference>
<keyword evidence="6 7" id="KW-0503">Monooxygenase</keyword>
<dbReference type="GO" id="GO:0005506">
    <property type="term" value="F:iron ion binding"/>
    <property type="evidence" value="ECO:0007669"/>
    <property type="project" value="InterPro"/>
</dbReference>
<evidence type="ECO:0000256" key="2">
    <source>
        <dbReference type="ARBA" id="ARBA00022617"/>
    </source>
</evidence>
<dbReference type="PRINTS" id="PR00359">
    <property type="entry name" value="BP450"/>
</dbReference>
<evidence type="ECO:0000256" key="5">
    <source>
        <dbReference type="ARBA" id="ARBA00023004"/>
    </source>
</evidence>
<dbReference type="InterPro" id="IPR002397">
    <property type="entry name" value="Cyt_P450_B"/>
</dbReference>